<gene>
    <name evidence="3" type="ORF">B7R21_19085</name>
</gene>
<dbReference type="InterPro" id="IPR053392">
    <property type="entry name" value="Transposase_IS30-like"/>
</dbReference>
<dbReference type="EMBL" id="NBXA01000058">
    <property type="protein sequence ID" value="RFA06671.1"/>
    <property type="molecule type" value="Genomic_DNA"/>
</dbReference>
<reference evidence="3 4" key="1">
    <citation type="submission" date="2017-04" db="EMBL/GenBank/DDBJ databases">
        <title>Comparative genome analysis of Subtercola boreus.</title>
        <authorList>
            <person name="Cho Y.-J."/>
            <person name="Cho A."/>
            <person name="Kim O.-S."/>
            <person name="Lee J.-I."/>
        </authorList>
    </citation>
    <scope>NUCLEOTIDE SEQUENCE [LARGE SCALE GENOMIC DNA]</scope>
    <source>
        <strain evidence="3 4">P27444</strain>
    </source>
</reference>
<dbReference type="PANTHER" id="PTHR10948:SF23">
    <property type="entry name" value="TRANSPOSASE INSI FOR INSERTION SEQUENCE ELEMENT IS30A-RELATED"/>
    <property type="match status" value="1"/>
</dbReference>
<name>A0A3E0VAE0_9MICO</name>
<evidence type="ECO:0000313" key="3">
    <source>
        <dbReference type="EMBL" id="RFA06671.1"/>
    </source>
</evidence>
<dbReference type="GO" id="GO:0005829">
    <property type="term" value="C:cytosol"/>
    <property type="evidence" value="ECO:0007669"/>
    <property type="project" value="TreeGrafter"/>
</dbReference>
<dbReference type="Gene3D" id="3.30.420.10">
    <property type="entry name" value="Ribonuclease H-like superfamily/Ribonuclease H"/>
    <property type="match status" value="1"/>
</dbReference>
<dbReference type="PANTHER" id="PTHR10948">
    <property type="entry name" value="TRANSPOSASE"/>
    <property type="match status" value="1"/>
</dbReference>
<dbReference type="Proteomes" id="UP000256709">
    <property type="component" value="Unassembled WGS sequence"/>
</dbReference>
<evidence type="ECO:0000313" key="4">
    <source>
        <dbReference type="Proteomes" id="UP000256709"/>
    </source>
</evidence>
<comment type="caution">
    <text evidence="3">The sequence shown here is derived from an EMBL/GenBank/DDBJ whole genome shotgun (WGS) entry which is preliminary data.</text>
</comment>
<dbReference type="InterPro" id="IPR012337">
    <property type="entry name" value="RNaseH-like_sf"/>
</dbReference>
<evidence type="ECO:0000256" key="1">
    <source>
        <dbReference type="ARBA" id="ARBA00023172"/>
    </source>
</evidence>
<dbReference type="SUPFAM" id="SSF53098">
    <property type="entry name" value="Ribonuclease H-like"/>
    <property type="match status" value="1"/>
</dbReference>
<protein>
    <submittedName>
        <fullName evidence="3">IS30 family transposase</fullName>
    </submittedName>
</protein>
<organism evidence="3 4">
    <name type="scientific">Subtercola boreus</name>
    <dbReference type="NCBI Taxonomy" id="120213"/>
    <lineage>
        <taxon>Bacteria</taxon>
        <taxon>Bacillati</taxon>
        <taxon>Actinomycetota</taxon>
        <taxon>Actinomycetes</taxon>
        <taxon>Micrococcales</taxon>
        <taxon>Microbacteriaceae</taxon>
        <taxon>Subtercola</taxon>
    </lineage>
</organism>
<dbReference type="PROSITE" id="PS50994">
    <property type="entry name" value="INTEGRASE"/>
    <property type="match status" value="1"/>
</dbReference>
<dbReference type="Gene3D" id="1.10.10.60">
    <property type="entry name" value="Homeodomain-like"/>
    <property type="match status" value="1"/>
</dbReference>
<dbReference type="InterPro" id="IPR051917">
    <property type="entry name" value="Transposase-Integrase"/>
</dbReference>
<dbReference type="GO" id="GO:0006310">
    <property type="term" value="P:DNA recombination"/>
    <property type="evidence" value="ECO:0007669"/>
    <property type="project" value="UniProtKB-KW"/>
</dbReference>
<dbReference type="AlphaFoldDB" id="A0A3E0VAE0"/>
<dbReference type="GO" id="GO:0032196">
    <property type="term" value="P:transposition"/>
    <property type="evidence" value="ECO:0007669"/>
    <property type="project" value="TreeGrafter"/>
</dbReference>
<keyword evidence="1" id="KW-0233">DNA recombination</keyword>
<accession>A0A3E0VAE0</accession>
<evidence type="ECO:0000259" key="2">
    <source>
        <dbReference type="PROSITE" id="PS50994"/>
    </source>
</evidence>
<dbReference type="InterPro" id="IPR036397">
    <property type="entry name" value="RNaseH_sf"/>
</dbReference>
<dbReference type="GO" id="GO:0015074">
    <property type="term" value="P:DNA integration"/>
    <property type="evidence" value="ECO:0007669"/>
    <property type="project" value="InterPro"/>
</dbReference>
<proteinExistence type="predicted"/>
<dbReference type="InterPro" id="IPR025246">
    <property type="entry name" value="IS30-like_HTH"/>
</dbReference>
<dbReference type="OrthoDB" id="9803231at2"/>
<dbReference type="NCBIfam" id="NF033563">
    <property type="entry name" value="transpos_IS30"/>
    <property type="match status" value="1"/>
</dbReference>
<dbReference type="InterPro" id="IPR001584">
    <property type="entry name" value="Integrase_cat-core"/>
</dbReference>
<dbReference type="Pfam" id="PF00665">
    <property type="entry name" value="rve"/>
    <property type="match status" value="1"/>
</dbReference>
<feature type="domain" description="Integrase catalytic" evidence="2">
    <location>
        <begin position="225"/>
        <end position="388"/>
    </location>
</feature>
<dbReference type="Pfam" id="PF13936">
    <property type="entry name" value="HTH_38"/>
    <property type="match status" value="1"/>
</dbReference>
<dbReference type="GO" id="GO:0003676">
    <property type="term" value="F:nucleic acid binding"/>
    <property type="evidence" value="ECO:0007669"/>
    <property type="project" value="InterPro"/>
</dbReference>
<sequence length="400" mass="46082">MGRRGRKRWLSVEDAYWKLILAGVGPIEAARRIGIARTTGFRWRAERGGVAPLRMLEADRHTRYLSSIERERLAVFRREGLSMREISRRLGRSPSTISRELRRNMRRHDRGKYDAVLAHARSREKARRDRAGLIGKDPVLRDLVQEKLTLDWSPEQISFWLRETHPQKTSWHVCHETIYQAVYWPRNSGLTRKLTTHLRTGRPLRKRRRRPDVRAPRFIAPATLIDHRPAVVEERSRLGDWEGDLIIGSKTRSAIGTLVDRKSGYVLLLHLPDSHSALDVNAALTATMSQLPAHLRRTLTWDQGSEMSSHDKIASLFSDGVFFAHPGKPWQRGSNENMNGLLRQYFRKHSDLSIHGADTLKVIAAKLNDRPRKRLNWQSPTQHFNAELGSQQQTRVATTA</sequence>
<dbReference type="GO" id="GO:0004803">
    <property type="term" value="F:transposase activity"/>
    <property type="evidence" value="ECO:0007669"/>
    <property type="project" value="TreeGrafter"/>
</dbReference>